<keyword evidence="7" id="KW-1185">Reference proteome</keyword>
<dbReference type="OrthoDB" id="2156052at2759"/>
<protein>
    <recommendedName>
        <fullName evidence="5">Crinkler effector protein N-terminal domain-containing protein</fullName>
    </recommendedName>
</protein>
<dbReference type="AlphaFoldDB" id="A0A397HB05"/>
<proteinExistence type="predicted"/>
<dbReference type="GO" id="GO:0005576">
    <property type="term" value="C:extracellular region"/>
    <property type="evidence" value="ECO:0007669"/>
    <property type="project" value="UniProtKB-SubCell"/>
</dbReference>
<sequence length="449" mass="51762">MLFKQLQFPVPSGARYDELETEIRGRLPPRFKNTSFIIHAFHPELDMSITLICLVKGSTFANAFAVDIDGSKLVGHLKEAIKAKNQNDFAGVDADKLRLWKVEIPDDRDDLLNNISFQGQDELLATRDIKNYWTEKPPKRHIHVIVRLLFSLEETLSCITSPIKYSPNATTSTSTTSVNYSTRPKEVLPWDTFFEKVNQFNFDQRPEFQGSQFKKPWFRNNVNVINEEDVRDAFHNNICMVLNELMGPDYEFSRRRATAAGIPDFTGYFVDTILILTIEIKRELISQNIDRQIFPDFYNSDEKTRTVIQQIYNYMVECQLQYGVLSTYEHHWFLCRSKETPSKLLISETLPSQSKSPSVLKAYAYIALQARADHLFPKPDIITVPVNDVTKRINMRVTRSMVQKEEKISNNESSLGTLTTNQPNQENFSFADFKFKSILGEGRKGGRLN</sequence>
<dbReference type="GO" id="GO:0043657">
    <property type="term" value="C:host cell"/>
    <property type="evidence" value="ECO:0007669"/>
    <property type="project" value="UniProtKB-SubCell"/>
</dbReference>
<gene>
    <name evidence="6" type="ORF">Glove_355g96</name>
</gene>
<feature type="compositionally biased region" description="Polar residues" evidence="4">
    <location>
        <begin position="410"/>
        <end position="423"/>
    </location>
</feature>
<keyword evidence="3" id="KW-0964">Secreted</keyword>
<feature type="domain" description="Crinkler effector protein N-terminal" evidence="5">
    <location>
        <begin position="49"/>
        <end position="147"/>
    </location>
</feature>
<comment type="caution">
    <text evidence="6">The sequence shown here is derived from an EMBL/GenBank/DDBJ whole genome shotgun (WGS) entry which is preliminary data.</text>
</comment>
<reference evidence="6 7" key="1">
    <citation type="submission" date="2018-08" db="EMBL/GenBank/DDBJ databases">
        <title>Genome and evolution of the arbuscular mycorrhizal fungus Diversispora epigaea (formerly Glomus versiforme) and its bacterial endosymbionts.</title>
        <authorList>
            <person name="Sun X."/>
            <person name="Fei Z."/>
            <person name="Harrison M."/>
        </authorList>
    </citation>
    <scope>NUCLEOTIDE SEQUENCE [LARGE SCALE GENOMIC DNA]</scope>
    <source>
        <strain evidence="6 7">IT104</strain>
    </source>
</reference>
<dbReference type="InterPro" id="IPR045379">
    <property type="entry name" value="Crinkler_N"/>
</dbReference>
<dbReference type="EMBL" id="PQFF01000324">
    <property type="protein sequence ID" value="RHZ60281.1"/>
    <property type="molecule type" value="Genomic_DNA"/>
</dbReference>
<dbReference type="Proteomes" id="UP000266861">
    <property type="component" value="Unassembled WGS sequence"/>
</dbReference>
<organism evidence="6 7">
    <name type="scientific">Diversispora epigaea</name>
    <dbReference type="NCBI Taxonomy" id="1348612"/>
    <lineage>
        <taxon>Eukaryota</taxon>
        <taxon>Fungi</taxon>
        <taxon>Fungi incertae sedis</taxon>
        <taxon>Mucoromycota</taxon>
        <taxon>Glomeromycotina</taxon>
        <taxon>Glomeromycetes</taxon>
        <taxon>Diversisporales</taxon>
        <taxon>Diversisporaceae</taxon>
        <taxon>Diversispora</taxon>
    </lineage>
</organism>
<evidence type="ECO:0000313" key="6">
    <source>
        <dbReference type="EMBL" id="RHZ60281.1"/>
    </source>
</evidence>
<comment type="subcellular location">
    <subcellularLocation>
        <location evidence="1">Host cell</location>
    </subcellularLocation>
    <subcellularLocation>
        <location evidence="2">Secreted</location>
    </subcellularLocation>
</comment>
<name>A0A397HB05_9GLOM</name>
<evidence type="ECO:0000256" key="2">
    <source>
        <dbReference type="ARBA" id="ARBA00004613"/>
    </source>
</evidence>
<evidence type="ECO:0000313" key="7">
    <source>
        <dbReference type="Proteomes" id="UP000266861"/>
    </source>
</evidence>
<evidence type="ECO:0000256" key="1">
    <source>
        <dbReference type="ARBA" id="ARBA00004340"/>
    </source>
</evidence>
<accession>A0A397HB05</accession>
<evidence type="ECO:0000259" key="5">
    <source>
        <dbReference type="Pfam" id="PF20147"/>
    </source>
</evidence>
<dbReference type="Pfam" id="PF20147">
    <property type="entry name" value="Crinkler"/>
    <property type="match status" value="1"/>
</dbReference>
<feature type="region of interest" description="Disordered" evidence="4">
    <location>
        <begin position="404"/>
        <end position="423"/>
    </location>
</feature>
<evidence type="ECO:0000256" key="3">
    <source>
        <dbReference type="ARBA" id="ARBA00022525"/>
    </source>
</evidence>
<evidence type="ECO:0000256" key="4">
    <source>
        <dbReference type="SAM" id="MobiDB-lite"/>
    </source>
</evidence>